<accession>A0A9D4I4A2</accession>
<protein>
    <submittedName>
        <fullName evidence="2">Uncharacterized protein</fullName>
    </submittedName>
</protein>
<dbReference type="Proteomes" id="UP000828390">
    <property type="component" value="Unassembled WGS sequence"/>
</dbReference>
<evidence type="ECO:0000313" key="3">
    <source>
        <dbReference type="Proteomes" id="UP000828390"/>
    </source>
</evidence>
<dbReference type="AlphaFoldDB" id="A0A9D4I4A2"/>
<reference evidence="2" key="1">
    <citation type="journal article" date="2019" name="bioRxiv">
        <title>The Genome of the Zebra Mussel, Dreissena polymorpha: A Resource for Invasive Species Research.</title>
        <authorList>
            <person name="McCartney M.A."/>
            <person name="Auch B."/>
            <person name="Kono T."/>
            <person name="Mallez S."/>
            <person name="Zhang Y."/>
            <person name="Obille A."/>
            <person name="Becker A."/>
            <person name="Abrahante J.E."/>
            <person name="Garbe J."/>
            <person name="Badalamenti J.P."/>
            <person name="Herman A."/>
            <person name="Mangelson H."/>
            <person name="Liachko I."/>
            <person name="Sullivan S."/>
            <person name="Sone E.D."/>
            <person name="Koren S."/>
            <person name="Silverstein K.A.T."/>
            <person name="Beckman K.B."/>
            <person name="Gohl D.M."/>
        </authorList>
    </citation>
    <scope>NUCLEOTIDE SEQUENCE</scope>
    <source>
        <strain evidence="2">Duluth1</strain>
        <tissue evidence="2">Whole animal</tissue>
    </source>
</reference>
<name>A0A9D4I4A2_DREPO</name>
<evidence type="ECO:0000256" key="1">
    <source>
        <dbReference type="SAM" id="MobiDB-lite"/>
    </source>
</evidence>
<keyword evidence="3" id="KW-1185">Reference proteome</keyword>
<organism evidence="2 3">
    <name type="scientific">Dreissena polymorpha</name>
    <name type="common">Zebra mussel</name>
    <name type="synonym">Mytilus polymorpha</name>
    <dbReference type="NCBI Taxonomy" id="45954"/>
    <lineage>
        <taxon>Eukaryota</taxon>
        <taxon>Metazoa</taxon>
        <taxon>Spiralia</taxon>
        <taxon>Lophotrochozoa</taxon>
        <taxon>Mollusca</taxon>
        <taxon>Bivalvia</taxon>
        <taxon>Autobranchia</taxon>
        <taxon>Heteroconchia</taxon>
        <taxon>Euheterodonta</taxon>
        <taxon>Imparidentia</taxon>
        <taxon>Neoheterodontei</taxon>
        <taxon>Myida</taxon>
        <taxon>Dreissenoidea</taxon>
        <taxon>Dreissenidae</taxon>
        <taxon>Dreissena</taxon>
    </lineage>
</organism>
<feature type="region of interest" description="Disordered" evidence="1">
    <location>
        <begin position="1"/>
        <end position="24"/>
    </location>
</feature>
<evidence type="ECO:0000313" key="2">
    <source>
        <dbReference type="EMBL" id="KAH3747579.1"/>
    </source>
</evidence>
<comment type="caution">
    <text evidence="2">The sequence shown here is derived from an EMBL/GenBank/DDBJ whole genome shotgun (WGS) entry which is preliminary data.</text>
</comment>
<dbReference type="EMBL" id="JAIWYP010000010">
    <property type="protein sequence ID" value="KAH3747579.1"/>
    <property type="molecule type" value="Genomic_DNA"/>
</dbReference>
<proteinExistence type="predicted"/>
<gene>
    <name evidence="2" type="ORF">DPMN_182006</name>
</gene>
<reference evidence="2" key="2">
    <citation type="submission" date="2020-11" db="EMBL/GenBank/DDBJ databases">
        <authorList>
            <person name="McCartney M.A."/>
            <person name="Auch B."/>
            <person name="Kono T."/>
            <person name="Mallez S."/>
            <person name="Becker A."/>
            <person name="Gohl D.M."/>
            <person name="Silverstein K.A.T."/>
            <person name="Koren S."/>
            <person name="Bechman K.B."/>
            <person name="Herman A."/>
            <person name="Abrahante J.E."/>
            <person name="Garbe J."/>
        </authorList>
    </citation>
    <scope>NUCLEOTIDE SEQUENCE</scope>
    <source>
        <strain evidence="2">Duluth1</strain>
        <tissue evidence="2">Whole animal</tissue>
    </source>
</reference>
<sequence length="189" mass="21061">MPGHRESTDLLGDDVSESESLSDGVDDRFRKNGVKTCNLLQKMFGSDATTKADSFVVGISLDNSQISVLRETWRTDKPAKLPAYKDNYRLVFPVSEETDDILAVPSIDTIIGSLLMKKYGQKTVVKSQSLYSQPLKDLEKIAYQGQHASRMGIVINVYMQQDLGNLLSNCRRNNPMLTVLFSVCATFSQ</sequence>